<feature type="transmembrane region" description="Helical" evidence="10">
    <location>
        <begin position="123"/>
        <end position="144"/>
    </location>
</feature>
<feature type="transmembrane region" description="Helical" evidence="10">
    <location>
        <begin position="291"/>
        <end position="311"/>
    </location>
</feature>
<dbReference type="GO" id="GO:0005549">
    <property type="term" value="F:odorant binding"/>
    <property type="evidence" value="ECO:0007669"/>
    <property type="project" value="InterPro"/>
</dbReference>
<dbReference type="InterPro" id="IPR004117">
    <property type="entry name" value="7tm6_olfct_rcpt"/>
</dbReference>
<dbReference type="Proteomes" id="UP000801492">
    <property type="component" value="Unassembled WGS sequence"/>
</dbReference>
<evidence type="ECO:0000256" key="9">
    <source>
        <dbReference type="ARBA" id="ARBA00023224"/>
    </source>
</evidence>
<dbReference type="GO" id="GO:0007165">
    <property type="term" value="P:signal transduction"/>
    <property type="evidence" value="ECO:0007669"/>
    <property type="project" value="UniProtKB-KW"/>
</dbReference>
<accession>A0A8K0CTQ6</accession>
<keyword evidence="7 10" id="KW-0472">Membrane</keyword>
<organism evidence="11 12">
    <name type="scientific">Ignelater luminosus</name>
    <name type="common">Cucubano</name>
    <name type="synonym">Pyrophorus luminosus</name>
    <dbReference type="NCBI Taxonomy" id="2038154"/>
    <lineage>
        <taxon>Eukaryota</taxon>
        <taxon>Metazoa</taxon>
        <taxon>Ecdysozoa</taxon>
        <taxon>Arthropoda</taxon>
        <taxon>Hexapoda</taxon>
        <taxon>Insecta</taxon>
        <taxon>Pterygota</taxon>
        <taxon>Neoptera</taxon>
        <taxon>Endopterygota</taxon>
        <taxon>Coleoptera</taxon>
        <taxon>Polyphaga</taxon>
        <taxon>Elateriformia</taxon>
        <taxon>Elateroidea</taxon>
        <taxon>Elateridae</taxon>
        <taxon>Agrypninae</taxon>
        <taxon>Pyrophorini</taxon>
        <taxon>Ignelater</taxon>
    </lineage>
</organism>
<protein>
    <recommendedName>
        <fullName evidence="10">Odorant receptor</fullName>
    </recommendedName>
</protein>
<comment type="similarity">
    <text evidence="10">Belongs to the insect chemoreceptor superfamily. Heteromeric odorant receptor channel (TC 1.A.69) family.</text>
</comment>
<dbReference type="AlphaFoldDB" id="A0A8K0CTQ6"/>
<keyword evidence="6 10" id="KW-1133">Transmembrane helix</keyword>
<keyword evidence="5 10" id="KW-0552">Olfaction</keyword>
<dbReference type="PANTHER" id="PTHR21137:SF35">
    <property type="entry name" value="ODORANT RECEPTOR 19A-RELATED"/>
    <property type="match status" value="1"/>
</dbReference>
<feature type="transmembrane region" description="Helical" evidence="10">
    <location>
        <begin position="34"/>
        <end position="55"/>
    </location>
</feature>
<evidence type="ECO:0000313" key="12">
    <source>
        <dbReference type="Proteomes" id="UP000801492"/>
    </source>
</evidence>
<evidence type="ECO:0000256" key="7">
    <source>
        <dbReference type="ARBA" id="ARBA00023136"/>
    </source>
</evidence>
<proteinExistence type="inferred from homology"/>
<dbReference type="GO" id="GO:0005886">
    <property type="term" value="C:plasma membrane"/>
    <property type="evidence" value="ECO:0007669"/>
    <property type="project" value="UniProtKB-SubCell"/>
</dbReference>
<keyword evidence="8 10" id="KW-0675">Receptor</keyword>
<evidence type="ECO:0000256" key="4">
    <source>
        <dbReference type="ARBA" id="ARBA00022692"/>
    </source>
</evidence>
<dbReference type="Pfam" id="PF02949">
    <property type="entry name" value="7tm_6"/>
    <property type="match status" value="1"/>
</dbReference>
<evidence type="ECO:0000256" key="10">
    <source>
        <dbReference type="RuleBase" id="RU351113"/>
    </source>
</evidence>
<feature type="transmembrane region" description="Helical" evidence="10">
    <location>
        <begin position="67"/>
        <end position="85"/>
    </location>
</feature>
<comment type="caution">
    <text evidence="10">Lacks conserved residue(s) required for the propagation of feature annotation.</text>
</comment>
<keyword evidence="3 10" id="KW-0716">Sensory transduction</keyword>
<evidence type="ECO:0000256" key="8">
    <source>
        <dbReference type="ARBA" id="ARBA00023170"/>
    </source>
</evidence>
<evidence type="ECO:0000256" key="5">
    <source>
        <dbReference type="ARBA" id="ARBA00022725"/>
    </source>
</evidence>
<dbReference type="OrthoDB" id="7545962at2759"/>
<keyword evidence="12" id="KW-1185">Reference proteome</keyword>
<dbReference type="PANTHER" id="PTHR21137">
    <property type="entry name" value="ODORANT RECEPTOR"/>
    <property type="match status" value="1"/>
</dbReference>
<feature type="transmembrane region" description="Helical" evidence="10">
    <location>
        <begin position="164"/>
        <end position="188"/>
    </location>
</feature>
<comment type="subcellular location">
    <subcellularLocation>
        <location evidence="1 10">Cell membrane</location>
        <topology evidence="1 10">Multi-pass membrane protein</topology>
    </subcellularLocation>
</comment>
<evidence type="ECO:0000256" key="6">
    <source>
        <dbReference type="ARBA" id="ARBA00022989"/>
    </source>
</evidence>
<dbReference type="GO" id="GO:0004984">
    <property type="term" value="F:olfactory receptor activity"/>
    <property type="evidence" value="ECO:0007669"/>
    <property type="project" value="InterPro"/>
</dbReference>
<comment type="caution">
    <text evidence="11">The sequence shown here is derived from an EMBL/GenBank/DDBJ whole genome shotgun (WGS) entry which is preliminary data.</text>
</comment>
<evidence type="ECO:0000256" key="2">
    <source>
        <dbReference type="ARBA" id="ARBA00022475"/>
    </source>
</evidence>
<reference evidence="11" key="1">
    <citation type="submission" date="2019-08" db="EMBL/GenBank/DDBJ databases">
        <title>The genome of the North American firefly Photinus pyralis.</title>
        <authorList>
            <consortium name="Photinus pyralis genome working group"/>
            <person name="Fallon T.R."/>
            <person name="Sander Lower S.E."/>
            <person name="Weng J.-K."/>
        </authorList>
    </citation>
    <scope>NUCLEOTIDE SEQUENCE</scope>
    <source>
        <strain evidence="11">TRF0915ILg1</strain>
        <tissue evidence="11">Whole body</tissue>
    </source>
</reference>
<gene>
    <name evidence="11" type="ORF">ILUMI_13805</name>
</gene>
<keyword evidence="4 10" id="KW-0812">Transmembrane</keyword>
<dbReference type="EMBL" id="VTPC01008777">
    <property type="protein sequence ID" value="KAF2892369.1"/>
    <property type="molecule type" value="Genomic_DNA"/>
</dbReference>
<evidence type="ECO:0000256" key="3">
    <source>
        <dbReference type="ARBA" id="ARBA00022606"/>
    </source>
</evidence>
<name>A0A8K0CTQ6_IGNLU</name>
<sequence length="389" mass="44645">MKRITNDDGIKLQRAMLLTTGMWPKQFPNRKYRIWNTFNYILAFLMFTCLLRTFFILKDFSSLVQNWNIFITFAGFCIKISIVYLKRSKFLKLLDFMNNKIFESHDFNLNKHMNHSINISNSILRLFQFSAGFTLMCMFLHPLFEKKHRQLPFEFCLDATEDSVLFYVMWYVIQVAALSSAGCSTVGLDSVVCSMMGLVAAHFRILGETVSSTTNLNSTPNNSPLSYGESDEKINEKLSRCVELHLAIINFAEFIDDIFSYCFLCQFLSSAFNMITMGFVFTITTPGSTEFILSFTFLSSTLIQISIFCAYGNEVIIESLKVHDACYMTEWTYCGPKVRKTLFFVMECAKRPVVLTAGKFVDLSLASLVSIFRAAVSYGTVLRQLYYSK</sequence>
<keyword evidence="9 10" id="KW-0807">Transducer</keyword>
<evidence type="ECO:0000256" key="1">
    <source>
        <dbReference type="ARBA" id="ARBA00004651"/>
    </source>
</evidence>
<keyword evidence="2" id="KW-1003">Cell membrane</keyword>
<feature type="transmembrane region" description="Helical" evidence="10">
    <location>
        <begin position="258"/>
        <end position="285"/>
    </location>
</feature>
<evidence type="ECO:0000313" key="11">
    <source>
        <dbReference type="EMBL" id="KAF2892369.1"/>
    </source>
</evidence>